<comment type="caution">
    <text evidence="2">The sequence shown here is derived from an EMBL/GenBank/DDBJ whole genome shotgun (WGS) entry which is preliminary data.</text>
</comment>
<dbReference type="GO" id="GO:0009236">
    <property type="term" value="P:cobalamin biosynthetic process"/>
    <property type="evidence" value="ECO:0007669"/>
    <property type="project" value="InterPro"/>
</dbReference>
<dbReference type="EMBL" id="VSSQ01095277">
    <property type="protein sequence ID" value="MPN39446.1"/>
    <property type="molecule type" value="Genomic_DNA"/>
</dbReference>
<gene>
    <name evidence="2" type="ORF">SDC9_186974</name>
</gene>
<organism evidence="2">
    <name type="scientific">bioreactor metagenome</name>
    <dbReference type="NCBI Taxonomy" id="1076179"/>
    <lineage>
        <taxon>unclassified sequences</taxon>
        <taxon>metagenomes</taxon>
        <taxon>ecological metagenomes</taxon>
    </lineage>
</organism>
<accession>A0A645HLN6</accession>
<evidence type="ECO:0000259" key="1">
    <source>
        <dbReference type="Pfam" id="PF01890"/>
    </source>
</evidence>
<dbReference type="AlphaFoldDB" id="A0A645HLN6"/>
<protein>
    <recommendedName>
        <fullName evidence="1">CobE/GbiG C-terminal domain-containing protein</fullName>
    </recommendedName>
</protein>
<sequence length="108" mass="11565">MDASLSSIGASRQSVSGIFSIDLKQHESGMIEAAHELGVPFQTFSAAEIQTLADERELSRSEFVKEKIGVDGVCEAASLLGTKHGELILPKQKQSGVTVAISMERFLS</sequence>
<dbReference type="PANTHER" id="PTHR37477">
    <property type="entry name" value="COBALT-PRECORRIN-5A HYDROLASE"/>
    <property type="match status" value="1"/>
</dbReference>
<feature type="domain" description="CobE/GbiG C-terminal" evidence="1">
    <location>
        <begin position="3"/>
        <end position="101"/>
    </location>
</feature>
<reference evidence="2" key="1">
    <citation type="submission" date="2019-08" db="EMBL/GenBank/DDBJ databases">
        <authorList>
            <person name="Kucharzyk K."/>
            <person name="Murdoch R.W."/>
            <person name="Higgins S."/>
            <person name="Loffler F."/>
        </authorList>
    </citation>
    <scope>NUCLEOTIDE SEQUENCE</scope>
</reference>
<evidence type="ECO:0000313" key="2">
    <source>
        <dbReference type="EMBL" id="MPN39446.1"/>
    </source>
</evidence>
<proteinExistence type="predicted"/>
<dbReference type="InterPro" id="IPR036518">
    <property type="entry name" value="CobE/GbiG_C_sf"/>
</dbReference>
<dbReference type="Gene3D" id="3.30.420.180">
    <property type="entry name" value="CobE/GbiG C-terminal domain"/>
    <property type="match status" value="1"/>
</dbReference>
<dbReference type="InterPro" id="IPR052553">
    <property type="entry name" value="CbiG_hydrolase"/>
</dbReference>
<dbReference type="InterPro" id="IPR002750">
    <property type="entry name" value="CobE/GbiG_C"/>
</dbReference>
<name>A0A645HLN6_9ZZZZ</name>
<dbReference type="Pfam" id="PF01890">
    <property type="entry name" value="CbiG_C"/>
    <property type="match status" value="1"/>
</dbReference>
<dbReference type="PANTHER" id="PTHR37477:SF1">
    <property type="entry name" value="COBALT-PRECORRIN-5A HYDROLASE"/>
    <property type="match status" value="1"/>
</dbReference>
<dbReference type="SUPFAM" id="SSF159664">
    <property type="entry name" value="CobE/GbiG C-terminal domain-like"/>
    <property type="match status" value="1"/>
</dbReference>